<evidence type="ECO:0000256" key="8">
    <source>
        <dbReference type="RuleBase" id="RU365098"/>
    </source>
</evidence>
<keyword evidence="6 8" id="KW-0408">Iron</keyword>
<feature type="domain" description="4Fe-4S ferredoxin-type" evidence="9">
    <location>
        <begin position="37"/>
        <end position="66"/>
    </location>
</feature>
<evidence type="ECO:0000256" key="1">
    <source>
        <dbReference type="ARBA" id="ARBA00001966"/>
    </source>
</evidence>
<accession>A0A7S7SI63</accession>
<dbReference type="Proteomes" id="UP000593892">
    <property type="component" value="Chromosome"/>
</dbReference>
<evidence type="ECO:0000313" key="10">
    <source>
        <dbReference type="EMBL" id="QOY85373.1"/>
    </source>
</evidence>
<keyword evidence="5 8" id="KW-0249">Electron transport</keyword>
<dbReference type="AlphaFoldDB" id="A0A7S7SI63"/>
<evidence type="ECO:0000256" key="4">
    <source>
        <dbReference type="ARBA" id="ARBA00022723"/>
    </source>
</evidence>
<dbReference type="GO" id="GO:0009055">
    <property type="term" value="F:electron transfer activity"/>
    <property type="evidence" value="ECO:0007669"/>
    <property type="project" value="UniProtKB-UniRule"/>
</dbReference>
<keyword evidence="3 8" id="KW-0004">4Fe-4S</keyword>
<reference evidence="10 11" key="1">
    <citation type="submission" date="2020-10" db="EMBL/GenBank/DDBJ databases">
        <title>Complete genome sequence of Paludibaculum fermentans P105T, a facultatively anaerobic acidobacterium capable of dissimilatory Fe(III) reduction.</title>
        <authorList>
            <person name="Dedysh S.N."/>
            <person name="Beletsky A.V."/>
            <person name="Kulichevskaya I.S."/>
            <person name="Mardanov A.V."/>
            <person name="Ravin N.V."/>
        </authorList>
    </citation>
    <scope>NUCLEOTIDE SEQUENCE [LARGE SCALE GENOMIC DNA]</scope>
    <source>
        <strain evidence="10 11">P105</strain>
    </source>
</reference>
<dbReference type="InterPro" id="IPR017896">
    <property type="entry name" value="4Fe4S_Fe-S-bd"/>
</dbReference>
<keyword evidence="4 8" id="KW-0479">Metal-binding</keyword>
<keyword evidence="2 8" id="KW-0813">Transport</keyword>
<dbReference type="Gene3D" id="3.30.70.20">
    <property type="match status" value="1"/>
</dbReference>
<evidence type="ECO:0000256" key="2">
    <source>
        <dbReference type="ARBA" id="ARBA00022448"/>
    </source>
</evidence>
<comment type="cofactor">
    <cofactor evidence="1 8">
        <name>[4Fe-4S] cluster</name>
        <dbReference type="ChEBI" id="CHEBI:49883"/>
    </cofactor>
</comment>
<dbReference type="Pfam" id="PF12838">
    <property type="entry name" value="Fer4_7"/>
    <property type="match status" value="1"/>
</dbReference>
<evidence type="ECO:0000313" key="11">
    <source>
        <dbReference type="Proteomes" id="UP000593892"/>
    </source>
</evidence>
<dbReference type="RefSeq" id="WP_194447043.1">
    <property type="nucleotide sequence ID" value="NZ_CP063849.1"/>
</dbReference>
<keyword evidence="7 8" id="KW-0411">Iron-sulfur</keyword>
<dbReference type="EMBL" id="CP063849">
    <property type="protein sequence ID" value="QOY85373.1"/>
    <property type="molecule type" value="Genomic_DNA"/>
</dbReference>
<dbReference type="PROSITE" id="PS51379">
    <property type="entry name" value="4FE4S_FER_2"/>
    <property type="match status" value="2"/>
</dbReference>
<protein>
    <recommendedName>
        <fullName evidence="8">Ferredoxin</fullName>
    </recommendedName>
</protein>
<organism evidence="10 11">
    <name type="scientific">Paludibaculum fermentans</name>
    <dbReference type="NCBI Taxonomy" id="1473598"/>
    <lineage>
        <taxon>Bacteria</taxon>
        <taxon>Pseudomonadati</taxon>
        <taxon>Acidobacteriota</taxon>
        <taxon>Terriglobia</taxon>
        <taxon>Bryobacterales</taxon>
        <taxon>Bryobacteraceae</taxon>
        <taxon>Paludibaculum</taxon>
    </lineage>
</organism>
<dbReference type="SUPFAM" id="SSF54862">
    <property type="entry name" value="4Fe-4S ferredoxins"/>
    <property type="match status" value="1"/>
</dbReference>
<dbReference type="PRINTS" id="PR00354">
    <property type="entry name" value="7FE8SFRDOXIN"/>
</dbReference>
<sequence length="83" mass="8897">MAYVITDTCTKDNHCIDACPVNCIHPTPDEPGYEEAAHLFVNPGECIDCGACVPVCPTTSIYVLEELPAELAAFADSNAAFYN</sequence>
<evidence type="ECO:0000256" key="6">
    <source>
        <dbReference type="ARBA" id="ARBA00023004"/>
    </source>
</evidence>
<proteinExistence type="predicted"/>
<name>A0A7S7SI63_PALFE</name>
<keyword evidence="11" id="KW-1185">Reference proteome</keyword>
<gene>
    <name evidence="10" type="ORF">IRI77_21370</name>
</gene>
<evidence type="ECO:0000256" key="3">
    <source>
        <dbReference type="ARBA" id="ARBA00022485"/>
    </source>
</evidence>
<dbReference type="GO" id="GO:0046872">
    <property type="term" value="F:metal ion binding"/>
    <property type="evidence" value="ECO:0007669"/>
    <property type="project" value="UniProtKB-UniRule"/>
</dbReference>
<evidence type="ECO:0000256" key="5">
    <source>
        <dbReference type="ARBA" id="ARBA00022982"/>
    </source>
</evidence>
<dbReference type="InterPro" id="IPR000813">
    <property type="entry name" value="7Fe_ferredoxin"/>
</dbReference>
<dbReference type="GO" id="GO:0051539">
    <property type="term" value="F:4 iron, 4 sulfur cluster binding"/>
    <property type="evidence" value="ECO:0007669"/>
    <property type="project" value="UniProtKB-UniRule"/>
</dbReference>
<evidence type="ECO:0000256" key="7">
    <source>
        <dbReference type="ARBA" id="ARBA00023014"/>
    </source>
</evidence>
<dbReference type="KEGG" id="pfer:IRI77_21370"/>
<dbReference type="InterPro" id="IPR017900">
    <property type="entry name" value="4Fe4S_Fe_S_CS"/>
</dbReference>
<comment type="function">
    <text evidence="8">Ferredoxins are iron-sulfur proteins that transfer electrons in a wide variety of metabolic reactions.</text>
</comment>
<evidence type="ECO:0000259" key="9">
    <source>
        <dbReference type="PROSITE" id="PS51379"/>
    </source>
</evidence>
<dbReference type="PROSITE" id="PS00198">
    <property type="entry name" value="4FE4S_FER_1"/>
    <property type="match status" value="1"/>
</dbReference>
<feature type="domain" description="4Fe-4S ferredoxin-type" evidence="9">
    <location>
        <begin position="1"/>
        <end position="29"/>
    </location>
</feature>